<dbReference type="PANTHER" id="PTHR43152:SF3">
    <property type="entry name" value="UVRABC SYSTEM PROTEIN A"/>
    <property type="match status" value="1"/>
</dbReference>
<comment type="caution">
    <text evidence="20">The sequence shown here is derived from an EMBL/GenBank/DDBJ whole genome shotgun (WGS) entry which is preliminary data.</text>
</comment>
<keyword evidence="10 18" id="KW-0067">ATP-binding</keyword>
<feature type="zinc finger region" description="C4-type" evidence="18">
    <location>
        <begin position="744"/>
        <end position="770"/>
    </location>
</feature>
<evidence type="ECO:0000313" key="20">
    <source>
        <dbReference type="EMBL" id="MBB4919447.1"/>
    </source>
</evidence>
<proteinExistence type="inferred from homology"/>
<dbReference type="CDD" id="cd03270">
    <property type="entry name" value="ABC_UvrA_I"/>
    <property type="match status" value="1"/>
</dbReference>
<evidence type="ECO:0000256" key="12">
    <source>
        <dbReference type="ARBA" id="ARBA00023125"/>
    </source>
</evidence>
<evidence type="ECO:0000256" key="18">
    <source>
        <dbReference type="HAMAP-Rule" id="MF_00205"/>
    </source>
</evidence>
<evidence type="ECO:0000259" key="19">
    <source>
        <dbReference type="PROSITE" id="PS50893"/>
    </source>
</evidence>
<feature type="binding site" evidence="18">
    <location>
        <begin position="32"/>
        <end position="39"/>
    </location>
    <ligand>
        <name>ATP</name>
        <dbReference type="ChEBI" id="CHEBI:30616"/>
    </ligand>
</feature>
<dbReference type="SMART" id="SM00382">
    <property type="entry name" value="AAA"/>
    <property type="match status" value="2"/>
</dbReference>
<dbReference type="PROSITE" id="PS00211">
    <property type="entry name" value="ABC_TRANSPORTER_1"/>
    <property type="match status" value="2"/>
</dbReference>
<sequence length="946" mass="104088">MADRLIVRGAREHNLKDVSLDLPRDSLIVFTGLSGSGKSSLAFDTIFAEGQRRYVESLSAYARQFLGQMDKPDVDFIEGLSPAVSIDQKSTSRNPRSTVGTITEVYDYLRLLWARIGKPHCPQCARPIARQSPEQIVDRVMELQEGTRFQVLAPVVRGRKGEYADLFGQLQAKGFARARVDGTVVRLDEPPTLKKQEKHDIEVIVDRLTVKEGSRSRLTGSVETALQLSGGTITLEFVDLPEKDPNRERFYSEHLYCPYDDVSFEELEPRSFSFNSPFGACPECTGLGTRMEVDPELVVADPEKTLADGAISPWAGGHTSDYFVRLIEALGLATGFSLETPWERLSKKAQKALLYGHDEQVHVRYSNRYGRQRSYYTTFEGVIPWVQRRHAESESDGMREKYEGYMREIPCPACQGARLKPVSLAVTVEGRSIAEVSAMSIGDCARFLAGLTLSERDMQIAERVVKEINARMGFLLDVGLDYLTMDRAAGTLAGGEAQRIRLATQIGSGLVGVLYVLDEPSIGLHQRDNQRLLETLIRLRDMGNTLIVVEHDEDTIAAADWVVDIGPGAGEHGGQVVVSGTVADLLASEDSLTGAYLSGRKAITVPPARRKRDRKRQITVKGAREHNLKGVDVEFPLGVFTAVTGVSGSGKSTLVNDILYSALAKELNGARTVPGRHSRINGMDLVDKVVHVDQSPIGRTPRSNPATYTGVFDKVRDLFAQTTEAKVRGYAKGRFSFNVKGGRCEACSGDGTIKIEMNFLPDVYVPCEVCHGARYNRETLEVHYKGKTISEVLDMPIEEALEFFDAIPAIKRYLKTLNDVGLGYVRLGQPATTLSGGEAQRVKLASELQRRSTGRTIYVLDEPTTGLHFEDIRRLLGVLGKLVDGGNTVIVIEHNLDVIKTADWIIDMGPEGGSRGGTVLATGTPEDVALVEDSHTGRFLRKILGS</sequence>
<keyword evidence="8 18" id="KW-0863">Zinc-finger</keyword>
<dbReference type="Gene3D" id="3.30.1490.20">
    <property type="entry name" value="ATP-grasp fold, A domain"/>
    <property type="match status" value="1"/>
</dbReference>
<dbReference type="Gene3D" id="1.20.1580.10">
    <property type="entry name" value="ABC transporter ATPase like domain"/>
    <property type="match status" value="2"/>
</dbReference>
<dbReference type="GO" id="GO:0009381">
    <property type="term" value="F:excinuclease ABC activity"/>
    <property type="evidence" value="ECO:0007669"/>
    <property type="project" value="UniProtKB-UniRule"/>
</dbReference>
<dbReference type="Pfam" id="PF17755">
    <property type="entry name" value="UvrA_DNA-bind"/>
    <property type="match status" value="1"/>
</dbReference>
<keyword evidence="21" id="KW-1185">Reference proteome</keyword>
<dbReference type="GO" id="GO:0005524">
    <property type="term" value="F:ATP binding"/>
    <property type="evidence" value="ECO:0007669"/>
    <property type="project" value="UniProtKB-UniRule"/>
</dbReference>
<gene>
    <name evidence="18" type="primary">uvrA</name>
    <name evidence="20" type="ORF">FHS44_006590</name>
</gene>
<comment type="subcellular location">
    <subcellularLocation>
        <location evidence="1 18">Cytoplasm</location>
    </subcellularLocation>
</comment>
<evidence type="ECO:0000256" key="9">
    <source>
        <dbReference type="ARBA" id="ARBA00022833"/>
    </source>
</evidence>
<evidence type="ECO:0000256" key="15">
    <source>
        <dbReference type="ARBA" id="ARBA00038000"/>
    </source>
</evidence>
<keyword evidence="14 18" id="KW-0742">SOS response</keyword>
<name>A0A7W7QTF4_9ACTN</name>
<dbReference type="GO" id="GO:0009432">
    <property type="term" value="P:SOS response"/>
    <property type="evidence" value="ECO:0007669"/>
    <property type="project" value="UniProtKB-UniRule"/>
</dbReference>
<evidence type="ECO:0000313" key="21">
    <source>
        <dbReference type="Proteomes" id="UP000552644"/>
    </source>
</evidence>
<evidence type="ECO:0000256" key="14">
    <source>
        <dbReference type="ARBA" id="ARBA00023236"/>
    </source>
</evidence>
<dbReference type="FunFam" id="1.20.1580.10:FF:000002">
    <property type="entry name" value="UvrABC system protein A"/>
    <property type="match status" value="1"/>
</dbReference>
<keyword evidence="2 18" id="KW-0963">Cytoplasm</keyword>
<dbReference type="Pfam" id="PF17760">
    <property type="entry name" value="UvrA_inter"/>
    <property type="match status" value="1"/>
</dbReference>
<evidence type="ECO:0000256" key="3">
    <source>
        <dbReference type="ARBA" id="ARBA00022723"/>
    </source>
</evidence>
<dbReference type="GO" id="GO:0006289">
    <property type="term" value="P:nucleotide-excision repair"/>
    <property type="evidence" value="ECO:0007669"/>
    <property type="project" value="UniProtKB-UniRule"/>
</dbReference>
<keyword evidence="6 18" id="KW-0227">DNA damage</keyword>
<comment type="subunit">
    <text evidence="18">Forms a heterotetramer with UvrB during the search for lesions.</text>
</comment>
<keyword evidence="13 18" id="KW-0234">DNA repair</keyword>
<evidence type="ECO:0000256" key="4">
    <source>
        <dbReference type="ARBA" id="ARBA00022737"/>
    </source>
</evidence>
<keyword evidence="9 18" id="KW-0862">Zinc</keyword>
<evidence type="ECO:0000256" key="13">
    <source>
        <dbReference type="ARBA" id="ARBA00023204"/>
    </source>
</evidence>
<evidence type="ECO:0000256" key="10">
    <source>
        <dbReference type="ARBA" id="ARBA00022840"/>
    </source>
</evidence>
<dbReference type="PANTHER" id="PTHR43152">
    <property type="entry name" value="UVRABC SYSTEM PROTEIN A"/>
    <property type="match status" value="1"/>
</dbReference>
<dbReference type="EMBL" id="JACHJP010000010">
    <property type="protein sequence ID" value="MBB4919447.1"/>
    <property type="molecule type" value="Genomic_DNA"/>
</dbReference>
<dbReference type="InterPro" id="IPR003439">
    <property type="entry name" value="ABC_transporter-like_ATP-bd"/>
</dbReference>
<evidence type="ECO:0000256" key="8">
    <source>
        <dbReference type="ARBA" id="ARBA00022771"/>
    </source>
</evidence>
<protein>
    <recommendedName>
        <fullName evidence="16 18">UvrABC system protein A</fullName>
        <shortName evidence="18">UvrA protein</shortName>
    </recommendedName>
    <alternativeName>
        <fullName evidence="17 18">Excinuclease ABC subunit A</fullName>
    </alternativeName>
</protein>
<dbReference type="InterPro" id="IPR017871">
    <property type="entry name" value="ABC_transporter-like_CS"/>
</dbReference>
<dbReference type="InterPro" id="IPR041102">
    <property type="entry name" value="UvrA_inter"/>
</dbReference>
<dbReference type="AlphaFoldDB" id="A0A7W7QTF4"/>
<dbReference type="InterPro" id="IPR027417">
    <property type="entry name" value="P-loop_NTPase"/>
</dbReference>
<evidence type="ECO:0000256" key="2">
    <source>
        <dbReference type="ARBA" id="ARBA00022490"/>
    </source>
</evidence>
<dbReference type="GO" id="GO:0009380">
    <property type="term" value="C:excinuclease repair complex"/>
    <property type="evidence" value="ECO:0007669"/>
    <property type="project" value="InterPro"/>
</dbReference>
<dbReference type="Gene3D" id="3.40.50.300">
    <property type="entry name" value="P-loop containing nucleotide triphosphate hydrolases"/>
    <property type="match status" value="2"/>
</dbReference>
<dbReference type="CDD" id="cd03271">
    <property type="entry name" value="ABC_UvrA_II"/>
    <property type="match status" value="1"/>
</dbReference>
<evidence type="ECO:0000256" key="7">
    <source>
        <dbReference type="ARBA" id="ARBA00022769"/>
    </source>
</evidence>
<dbReference type="FunFam" id="1.20.1580.10:FF:000001">
    <property type="entry name" value="UvrABC system protein A"/>
    <property type="match status" value="1"/>
</dbReference>
<accession>A0A7W7QTF4</accession>
<keyword evidence="11 18" id="KW-0267">Excision nuclease</keyword>
<dbReference type="InterPro" id="IPR003593">
    <property type="entry name" value="AAA+_ATPase"/>
</dbReference>
<organism evidence="20 21">
    <name type="scientific">Streptosporangium saharense</name>
    <dbReference type="NCBI Taxonomy" id="1706840"/>
    <lineage>
        <taxon>Bacteria</taxon>
        <taxon>Bacillati</taxon>
        <taxon>Actinomycetota</taxon>
        <taxon>Actinomycetes</taxon>
        <taxon>Streptosporangiales</taxon>
        <taxon>Streptosporangiaceae</taxon>
        <taxon>Streptosporangium</taxon>
    </lineage>
</organism>
<comment type="similarity">
    <text evidence="15 18">Belongs to the ABC transporter superfamily. UvrA family.</text>
</comment>
<dbReference type="NCBIfam" id="NF001503">
    <property type="entry name" value="PRK00349.1"/>
    <property type="match status" value="1"/>
</dbReference>
<dbReference type="SUPFAM" id="SSF52540">
    <property type="entry name" value="P-loop containing nucleoside triphosphate hydrolases"/>
    <property type="match status" value="2"/>
</dbReference>
<dbReference type="NCBIfam" id="TIGR00630">
    <property type="entry name" value="uvra"/>
    <property type="match status" value="1"/>
</dbReference>
<keyword evidence="5 18" id="KW-0547">Nucleotide-binding</keyword>
<dbReference type="PROSITE" id="PS50893">
    <property type="entry name" value="ABC_TRANSPORTER_2"/>
    <property type="match status" value="1"/>
</dbReference>
<dbReference type="GO" id="GO:0005737">
    <property type="term" value="C:cytoplasm"/>
    <property type="evidence" value="ECO:0007669"/>
    <property type="project" value="UniProtKB-SubCell"/>
</dbReference>
<evidence type="ECO:0000256" key="1">
    <source>
        <dbReference type="ARBA" id="ARBA00004496"/>
    </source>
</evidence>
<dbReference type="InterPro" id="IPR041552">
    <property type="entry name" value="UvrA_DNA-bd"/>
</dbReference>
<dbReference type="GO" id="GO:0003677">
    <property type="term" value="F:DNA binding"/>
    <property type="evidence" value="ECO:0007669"/>
    <property type="project" value="UniProtKB-UniRule"/>
</dbReference>
<keyword evidence="4 18" id="KW-0677">Repeat</keyword>
<keyword evidence="12 18" id="KW-0238">DNA-binding</keyword>
<evidence type="ECO:0000256" key="11">
    <source>
        <dbReference type="ARBA" id="ARBA00022881"/>
    </source>
</evidence>
<keyword evidence="3 18" id="KW-0479">Metal-binding</keyword>
<reference evidence="20 21" key="1">
    <citation type="submission" date="2020-08" db="EMBL/GenBank/DDBJ databases">
        <title>Genomic Encyclopedia of Type Strains, Phase III (KMG-III): the genomes of soil and plant-associated and newly described type strains.</title>
        <authorList>
            <person name="Whitman W."/>
        </authorList>
    </citation>
    <scope>NUCLEOTIDE SEQUENCE [LARGE SCALE GENOMIC DNA]</scope>
    <source>
        <strain evidence="20 21">CECT 8840</strain>
    </source>
</reference>
<evidence type="ECO:0000256" key="16">
    <source>
        <dbReference type="ARBA" id="ARBA00039316"/>
    </source>
</evidence>
<evidence type="ECO:0000256" key="17">
    <source>
        <dbReference type="ARBA" id="ARBA00042156"/>
    </source>
</evidence>
<comment type="caution">
    <text evidence="18">Lacks conserved residue(s) required for the propagation of feature annotation.</text>
</comment>
<dbReference type="InterPro" id="IPR004602">
    <property type="entry name" value="UvrA"/>
</dbReference>
<feature type="binding site" evidence="18">
    <location>
        <begin position="645"/>
        <end position="652"/>
    </location>
    <ligand>
        <name>ATP</name>
        <dbReference type="ChEBI" id="CHEBI:30616"/>
    </ligand>
</feature>
<keyword evidence="7 18" id="KW-0228">DNA excision</keyword>
<dbReference type="InterPro" id="IPR013815">
    <property type="entry name" value="ATP_grasp_subdomain_1"/>
</dbReference>
<dbReference type="GO" id="GO:0016887">
    <property type="term" value="F:ATP hydrolysis activity"/>
    <property type="evidence" value="ECO:0007669"/>
    <property type="project" value="InterPro"/>
</dbReference>
<dbReference type="RefSeq" id="WP_184721724.1">
    <property type="nucleotide sequence ID" value="NZ_JACHJP010000010.1"/>
</dbReference>
<dbReference type="Gene3D" id="1.10.8.280">
    <property type="entry name" value="ABC transporter ATPase domain-like"/>
    <property type="match status" value="1"/>
</dbReference>
<dbReference type="Proteomes" id="UP000552644">
    <property type="component" value="Unassembled WGS sequence"/>
</dbReference>
<feature type="domain" description="ABC transporter" evidence="19">
    <location>
        <begin position="613"/>
        <end position="935"/>
    </location>
</feature>
<dbReference type="GO" id="GO:0008270">
    <property type="term" value="F:zinc ion binding"/>
    <property type="evidence" value="ECO:0007669"/>
    <property type="project" value="UniProtKB-UniRule"/>
</dbReference>
<comment type="function">
    <text evidence="18">The UvrABC repair system catalyzes the recognition and processing of DNA lesions. UvrA is an ATPase and a DNA-binding protein. A damage recognition complex composed of 2 UvrA and 2 UvrB subunits scans DNA for abnormalities. When the presence of a lesion has been verified by UvrB, the UvrA molecules dissociate.</text>
</comment>
<evidence type="ECO:0000256" key="5">
    <source>
        <dbReference type="ARBA" id="ARBA00022741"/>
    </source>
</evidence>
<dbReference type="HAMAP" id="MF_00205">
    <property type="entry name" value="UvrA"/>
    <property type="match status" value="1"/>
</dbReference>
<evidence type="ECO:0000256" key="6">
    <source>
        <dbReference type="ARBA" id="ARBA00022763"/>
    </source>
</evidence>